<comment type="caution">
    <text evidence="9">The sequence shown here is derived from an EMBL/GenBank/DDBJ whole genome shotgun (WGS) entry which is preliminary data.</text>
</comment>
<proteinExistence type="inferred from homology"/>
<dbReference type="EMBL" id="DXCD01000130">
    <property type="protein sequence ID" value="HIZ13277.1"/>
    <property type="molecule type" value="Genomic_DNA"/>
</dbReference>
<keyword evidence="7 8" id="KW-0472">Membrane</keyword>
<keyword evidence="4" id="KW-1003">Cell membrane</keyword>
<feature type="transmembrane region" description="Helical" evidence="8">
    <location>
        <begin position="202"/>
        <end position="229"/>
    </location>
</feature>
<feature type="transmembrane region" description="Helical" evidence="8">
    <location>
        <begin position="139"/>
        <end position="165"/>
    </location>
</feature>
<dbReference type="Pfam" id="PF03591">
    <property type="entry name" value="AzlC"/>
    <property type="match status" value="1"/>
</dbReference>
<evidence type="ECO:0000256" key="5">
    <source>
        <dbReference type="ARBA" id="ARBA00022692"/>
    </source>
</evidence>
<dbReference type="InterPro" id="IPR011606">
    <property type="entry name" value="Brnchd-chn_aa_trnsp_permease"/>
</dbReference>
<dbReference type="GO" id="GO:0005886">
    <property type="term" value="C:plasma membrane"/>
    <property type="evidence" value="ECO:0007669"/>
    <property type="project" value="UniProtKB-SubCell"/>
</dbReference>
<feature type="transmembrane region" description="Helical" evidence="8">
    <location>
        <begin position="21"/>
        <end position="42"/>
    </location>
</feature>
<reference evidence="9" key="2">
    <citation type="submission" date="2021-04" db="EMBL/GenBank/DDBJ databases">
        <authorList>
            <person name="Gilroy R."/>
        </authorList>
    </citation>
    <scope>NUCLEOTIDE SEQUENCE</scope>
    <source>
        <strain evidence="9">ChiGjej1B1-13045</strain>
    </source>
</reference>
<evidence type="ECO:0000256" key="6">
    <source>
        <dbReference type="ARBA" id="ARBA00022989"/>
    </source>
</evidence>
<reference evidence="9" key="1">
    <citation type="journal article" date="2021" name="PeerJ">
        <title>Extensive microbial diversity within the chicken gut microbiome revealed by metagenomics and culture.</title>
        <authorList>
            <person name="Gilroy R."/>
            <person name="Ravi A."/>
            <person name="Getino M."/>
            <person name="Pursley I."/>
            <person name="Horton D.L."/>
            <person name="Alikhan N.F."/>
            <person name="Baker D."/>
            <person name="Gharbi K."/>
            <person name="Hall N."/>
            <person name="Watson M."/>
            <person name="Adriaenssens E.M."/>
            <person name="Foster-Nyarko E."/>
            <person name="Jarju S."/>
            <person name="Secka A."/>
            <person name="Antonio M."/>
            <person name="Oren A."/>
            <person name="Chaudhuri R.R."/>
            <person name="La Ragione R."/>
            <person name="Hildebrand F."/>
            <person name="Pallen M.J."/>
        </authorList>
    </citation>
    <scope>NUCLEOTIDE SEQUENCE</scope>
    <source>
        <strain evidence="9">ChiGjej1B1-13045</strain>
    </source>
</reference>
<sequence>MAEQHVKIRRHREIRRAFRAAFPHTIPIFAGFWFLGLTYGIYMNVSGFSFIYPMLMSITIFAGSIEFVTVNLLLGAFNPLQAFAMALMINARHLFYGISMLEKYRGYGWRSFYLIFGMCDESFSINYTSIIPKDVDRGWFMFFVTALNHFYWFSGSTLGGIFGSLIHFDTEGLDFVMTAMFVVIFLEQWLKEKNHASSLLGLALSLICLIAFGADNFIIPAMLAILILLTMIRRPLEARISSSTDITKETEKGGGQP</sequence>
<comment type="subcellular location">
    <subcellularLocation>
        <location evidence="1">Cell membrane</location>
        <topology evidence="1">Multi-pass membrane protein</topology>
    </subcellularLocation>
</comment>
<evidence type="ECO:0000256" key="1">
    <source>
        <dbReference type="ARBA" id="ARBA00004651"/>
    </source>
</evidence>
<organism evidence="9 10">
    <name type="scientific">Candidatus Mediterraneibacter stercorigallinarum</name>
    <dbReference type="NCBI Taxonomy" id="2838686"/>
    <lineage>
        <taxon>Bacteria</taxon>
        <taxon>Bacillati</taxon>
        <taxon>Bacillota</taxon>
        <taxon>Clostridia</taxon>
        <taxon>Lachnospirales</taxon>
        <taxon>Lachnospiraceae</taxon>
        <taxon>Mediterraneibacter</taxon>
    </lineage>
</organism>
<dbReference type="AlphaFoldDB" id="A0A9D2IK76"/>
<name>A0A9D2IK76_9FIRM</name>
<evidence type="ECO:0000256" key="7">
    <source>
        <dbReference type="ARBA" id="ARBA00023136"/>
    </source>
</evidence>
<keyword evidence="3" id="KW-0813">Transport</keyword>
<feature type="transmembrane region" description="Helical" evidence="8">
    <location>
        <begin position="54"/>
        <end position="75"/>
    </location>
</feature>
<comment type="similarity">
    <text evidence="2">Belongs to the AzlC family.</text>
</comment>
<gene>
    <name evidence="9" type="ORF">H9817_05065</name>
</gene>
<evidence type="ECO:0000256" key="4">
    <source>
        <dbReference type="ARBA" id="ARBA00022475"/>
    </source>
</evidence>
<dbReference type="GO" id="GO:1903785">
    <property type="term" value="P:L-valine transmembrane transport"/>
    <property type="evidence" value="ECO:0007669"/>
    <property type="project" value="TreeGrafter"/>
</dbReference>
<dbReference type="PANTHER" id="PTHR34979">
    <property type="entry name" value="INNER MEMBRANE PROTEIN YGAZ"/>
    <property type="match status" value="1"/>
</dbReference>
<evidence type="ECO:0000256" key="8">
    <source>
        <dbReference type="SAM" id="Phobius"/>
    </source>
</evidence>
<evidence type="ECO:0000313" key="10">
    <source>
        <dbReference type="Proteomes" id="UP000824017"/>
    </source>
</evidence>
<keyword evidence="5 8" id="KW-0812">Transmembrane</keyword>
<evidence type="ECO:0000313" key="9">
    <source>
        <dbReference type="EMBL" id="HIZ13277.1"/>
    </source>
</evidence>
<protein>
    <submittedName>
        <fullName evidence="9">AzlC family ABC transporter permease</fullName>
    </submittedName>
</protein>
<keyword evidence="6 8" id="KW-1133">Transmembrane helix</keyword>
<evidence type="ECO:0000256" key="3">
    <source>
        <dbReference type="ARBA" id="ARBA00022448"/>
    </source>
</evidence>
<dbReference type="Proteomes" id="UP000824017">
    <property type="component" value="Unassembled WGS sequence"/>
</dbReference>
<dbReference type="PANTHER" id="PTHR34979:SF1">
    <property type="entry name" value="INNER MEMBRANE PROTEIN YGAZ"/>
    <property type="match status" value="1"/>
</dbReference>
<accession>A0A9D2IK76</accession>
<evidence type="ECO:0000256" key="2">
    <source>
        <dbReference type="ARBA" id="ARBA00010735"/>
    </source>
</evidence>